<proteinExistence type="predicted"/>
<dbReference type="OrthoDB" id="10293298at2759"/>
<dbReference type="EMBL" id="FN649747">
    <property type="protein sequence ID" value="CBJ28287.1"/>
    <property type="molecule type" value="Genomic_DNA"/>
</dbReference>
<dbReference type="InParanoid" id="D7G9E7"/>
<organism evidence="2 3">
    <name type="scientific">Ectocarpus siliculosus</name>
    <name type="common">Brown alga</name>
    <name type="synonym">Conferva siliculosa</name>
    <dbReference type="NCBI Taxonomy" id="2880"/>
    <lineage>
        <taxon>Eukaryota</taxon>
        <taxon>Sar</taxon>
        <taxon>Stramenopiles</taxon>
        <taxon>Ochrophyta</taxon>
        <taxon>PX clade</taxon>
        <taxon>Phaeophyceae</taxon>
        <taxon>Ectocarpales</taxon>
        <taxon>Ectocarpaceae</taxon>
        <taxon>Ectocarpus</taxon>
    </lineage>
</organism>
<name>D7G9E7_ECTSI</name>
<evidence type="ECO:0008006" key="4">
    <source>
        <dbReference type="Google" id="ProtNLM"/>
    </source>
</evidence>
<dbReference type="EMBL" id="FN649222">
    <property type="protein sequence ID" value="CBJ28287.1"/>
    <property type="molecule type" value="Genomic_DNA"/>
</dbReference>
<keyword evidence="1" id="KW-0472">Membrane</keyword>
<feature type="transmembrane region" description="Helical" evidence="1">
    <location>
        <begin position="22"/>
        <end position="41"/>
    </location>
</feature>
<keyword evidence="3" id="KW-1185">Reference proteome</keyword>
<reference evidence="2 3" key="1">
    <citation type="journal article" date="2010" name="Nature">
        <title>The Ectocarpus genome and the independent evolution of multicellularity in brown algae.</title>
        <authorList>
            <person name="Cock J.M."/>
            <person name="Sterck L."/>
            <person name="Rouze P."/>
            <person name="Scornet D."/>
            <person name="Allen A.E."/>
            <person name="Amoutzias G."/>
            <person name="Anthouard V."/>
            <person name="Artiguenave F."/>
            <person name="Aury J.M."/>
            <person name="Badger J.H."/>
            <person name="Beszteri B."/>
            <person name="Billiau K."/>
            <person name="Bonnet E."/>
            <person name="Bothwell J.H."/>
            <person name="Bowler C."/>
            <person name="Boyen C."/>
            <person name="Brownlee C."/>
            <person name="Carrano C.J."/>
            <person name="Charrier B."/>
            <person name="Cho G.Y."/>
            <person name="Coelho S.M."/>
            <person name="Collen J."/>
            <person name="Corre E."/>
            <person name="Da Silva C."/>
            <person name="Delage L."/>
            <person name="Delaroque N."/>
            <person name="Dittami S.M."/>
            <person name="Doulbeau S."/>
            <person name="Elias M."/>
            <person name="Farnham G."/>
            <person name="Gachon C.M."/>
            <person name="Gschloessl B."/>
            <person name="Heesch S."/>
            <person name="Jabbari K."/>
            <person name="Jubin C."/>
            <person name="Kawai H."/>
            <person name="Kimura K."/>
            <person name="Kloareg B."/>
            <person name="Kupper F.C."/>
            <person name="Lang D."/>
            <person name="Le Bail A."/>
            <person name="Leblanc C."/>
            <person name="Lerouge P."/>
            <person name="Lohr M."/>
            <person name="Lopez P.J."/>
            <person name="Martens C."/>
            <person name="Maumus F."/>
            <person name="Michel G."/>
            <person name="Miranda-Saavedra D."/>
            <person name="Morales J."/>
            <person name="Moreau H."/>
            <person name="Motomura T."/>
            <person name="Nagasato C."/>
            <person name="Napoli C.A."/>
            <person name="Nelson D.R."/>
            <person name="Nyvall-Collen P."/>
            <person name="Peters A.F."/>
            <person name="Pommier C."/>
            <person name="Potin P."/>
            <person name="Poulain J."/>
            <person name="Quesneville H."/>
            <person name="Read B."/>
            <person name="Rensing S.A."/>
            <person name="Ritter A."/>
            <person name="Rousvoal S."/>
            <person name="Samanta M."/>
            <person name="Samson G."/>
            <person name="Schroeder D.C."/>
            <person name="Segurens B."/>
            <person name="Strittmatter M."/>
            <person name="Tonon T."/>
            <person name="Tregear J.W."/>
            <person name="Valentin K."/>
            <person name="von Dassow P."/>
            <person name="Yamagishi T."/>
            <person name="Van de Peer Y."/>
            <person name="Wincker P."/>
        </authorList>
    </citation>
    <scope>NUCLEOTIDE SEQUENCE [LARGE SCALE GENOMIC DNA]</scope>
    <source>
        <strain evidence="3">Ec32 / CCAP1310/4</strain>
    </source>
</reference>
<gene>
    <name evidence="2" type="ORF">Esi_0098_0021</name>
</gene>
<feature type="transmembrane region" description="Helical" evidence="1">
    <location>
        <begin position="149"/>
        <end position="168"/>
    </location>
</feature>
<protein>
    <recommendedName>
        <fullName evidence="4">Tail-anchored protein insertion receptor WRB</fullName>
    </recommendedName>
</protein>
<evidence type="ECO:0000313" key="2">
    <source>
        <dbReference type="EMBL" id="CBJ28287.1"/>
    </source>
</evidence>
<keyword evidence="1" id="KW-1133">Transmembrane helix</keyword>
<dbReference type="Proteomes" id="UP000002630">
    <property type="component" value="Linkage Group LG22"/>
</dbReference>
<accession>D7G9E7</accession>
<feature type="transmembrane region" description="Helical" evidence="1">
    <location>
        <begin position="110"/>
        <end position="129"/>
    </location>
</feature>
<keyword evidence="1" id="KW-0812">Transmembrane</keyword>
<evidence type="ECO:0000256" key="1">
    <source>
        <dbReference type="SAM" id="Phobius"/>
    </source>
</evidence>
<dbReference type="AlphaFoldDB" id="D7G9E7"/>
<evidence type="ECO:0000313" key="3">
    <source>
        <dbReference type="Proteomes" id="UP000002630"/>
    </source>
</evidence>
<sequence>MAGMVGASPHLPSVMAVSVDTLFLVVMMCSLVEVVAGFVMWKTSRVTRTEAALISQRQTLRTGVAKTNYTATFVENSKLKRLLLKAEKDLERIQSARDRRLKSVAKAVRAVRVCVYGSMVVLMWGRPLISFSPDYLWPSSFSHALSGGRAAGSVGALSIVAMFLFGLVPRLSPSA</sequence>